<keyword evidence="2" id="KW-0255">Endonuclease</keyword>
<evidence type="ECO:0000259" key="1">
    <source>
        <dbReference type="Pfam" id="PF01844"/>
    </source>
</evidence>
<organism evidence="2 3">
    <name type="scientific">Sphingomonas rhizophila</name>
    <dbReference type="NCBI Taxonomy" id="2071607"/>
    <lineage>
        <taxon>Bacteria</taxon>
        <taxon>Pseudomonadati</taxon>
        <taxon>Pseudomonadota</taxon>
        <taxon>Alphaproteobacteria</taxon>
        <taxon>Sphingomonadales</taxon>
        <taxon>Sphingomonadaceae</taxon>
        <taxon>Sphingomonas</taxon>
    </lineage>
</organism>
<evidence type="ECO:0000313" key="2">
    <source>
        <dbReference type="EMBL" id="QNN64603.1"/>
    </source>
</evidence>
<reference evidence="2 3" key="1">
    <citation type="submission" date="2020-08" db="EMBL/GenBank/DDBJ databases">
        <title>Genome sequence of Sphingomonas rhizophila KACC 19189T.</title>
        <authorList>
            <person name="Hyun D.-W."/>
            <person name="Bae J.-W."/>
        </authorList>
    </citation>
    <scope>NUCLEOTIDE SEQUENCE [LARGE SCALE GENOMIC DNA]</scope>
    <source>
        <strain evidence="2 3">KACC 19189</strain>
    </source>
</reference>
<dbReference type="GO" id="GO:0008270">
    <property type="term" value="F:zinc ion binding"/>
    <property type="evidence" value="ECO:0007669"/>
    <property type="project" value="InterPro"/>
</dbReference>
<name>A0A7G9S9S8_9SPHN</name>
<dbReference type="PANTHER" id="PTHR33877">
    <property type="entry name" value="SLL1193 PROTEIN"/>
    <property type="match status" value="1"/>
</dbReference>
<dbReference type="CDD" id="cd00085">
    <property type="entry name" value="HNHc"/>
    <property type="match status" value="1"/>
</dbReference>
<accession>A0A7G9S9S8</accession>
<dbReference type="GO" id="GO:0004519">
    <property type="term" value="F:endonuclease activity"/>
    <property type="evidence" value="ECO:0007669"/>
    <property type="project" value="UniProtKB-KW"/>
</dbReference>
<dbReference type="GO" id="GO:0003676">
    <property type="term" value="F:nucleic acid binding"/>
    <property type="evidence" value="ECO:0007669"/>
    <property type="project" value="InterPro"/>
</dbReference>
<keyword evidence="2" id="KW-0378">Hydrolase</keyword>
<dbReference type="Gene3D" id="1.10.30.50">
    <property type="match status" value="1"/>
</dbReference>
<dbReference type="Pfam" id="PF01844">
    <property type="entry name" value="HNH"/>
    <property type="match status" value="1"/>
</dbReference>
<dbReference type="PANTHER" id="PTHR33877:SF2">
    <property type="entry name" value="OS07G0170200 PROTEIN"/>
    <property type="match status" value="1"/>
</dbReference>
<keyword evidence="2" id="KW-0540">Nuclease</keyword>
<keyword evidence="3" id="KW-1185">Reference proteome</keyword>
<dbReference type="AlphaFoldDB" id="A0A7G9S9S8"/>
<proteinExistence type="predicted"/>
<dbReference type="KEGG" id="srhi:H9L12_09895"/>
<gene>
    <name evidence="2" type="ORF">H9L12_09895</name>
</gene>
<dbReference type="EMBL" id="CP060717">
    <property type="protein sequence ID" value="QNN64603.1"/>
    <property type="molecule type" value="Genomic_DNA"/>
</dbReference>
<dbReference type="Proteomes" id="UP000515955">
    <property type="component" value="Chromosome"/>
</dbReference>
<dbReference type="InterPro" id="IPR003615">
    <property type="entry name" value="HNH_nuc"/>
</dbReference>
<protein>
    <submittedName>
        <fullName evidence="2">HNH endonuclease</fullName>
    </submittedName>
</protein>
<dbReference type="InterPro" id="IPR052892">
    <property type="entry name" value="NA-targeting_endonuclease"/>
</dbReference>
<evidence type="ECO:0000313" key="3">
    <source>
        <dbReference type="Proteomes" id="UP000515955"/>
    </source>
</evidence>
<feature type="domain" description="HNH" evidence="1">
    <location>
        <begin position="143"/>
        <end position="170"/>
    </location>
</feature>
<dbReference type="InterPro" id="IPR002711">
    <property type="entry name" value="HNH"/>
</dbReference>
<sequence length="211" mass="24261">MRRCLREPIPEIFEAASYLKSAIDAHFEGDRVRASQLLRRADIPAIAAWTDSVWGKYDPKIHWKIEPKTVLPFLAKAERPMPRMPTAATKRAVIDRDGYHCRFCGIPVITSEVRRRIRDLYPDAIRWGRQNKDQHAALQCLWLQYDHVIPNQRGGASTLENIVITCGPCNFGRMERSVEEIGLLDPSVTRYSPRWDGHATWDGLIRLTQSL</sequence>